<protein>
    <submittedName>
        <fullName evidence="10">NCS2 family permease</fullName>
    </submittedName>
</protein>
<keyword evidence="5 8" id="KW-0812">Transmembrane</keyword>
<evidence type="ECO:0000256" key="8">
    <source>
        <dbReference type="PIRNR" id="PIRNR005353"/>
    </source>
</evidence>
<feature type="transmembrane region" description="Helical" evidence="9">
    <location>
        <begin position="254"/>
        <end position="278"/>
    </location>
</feature>
<keyword evidence="11" id="KW-1185">Reference proteome</keyword>
<dbReference type="PANTHER" id="PTHR43337:SF1">
    <property type="entry name" value="XANTHINE_URACIL PERMEASE C887.17-RELATED"/>
    <property type="match status" value="1"/>
</dbReference>
<evidence type="ECO:0000313" key="11">
    <source>
        <dbReference type="Proteomes" id="UP000287601"/>
    </source>
</evidence>
<dbReference type="OrthoDB" id="9808458at2"/>
<dbReference type="GO" id="GO:0005886">
    <property type="term" value="C:plasma membrane"/>
    <property type="evidence" value="ECO:0007669"/>
    <property type="project" value="UniProtKB-SubCell"/>
</dbReference>
<dbReference type="InterPro" id="IPR045018">
    <property type="entry name" value="Azg-like"/>
</dbReference>
<proteinExistence type="inferred from homology"/>
<dbReference type="PANTHER" id="PTHR43337">
    <property type="entry name" value="XANTHINE/URACIL PERMEASE C887.17-RELATED"/>
    <property type="match status" value="1"/>
</dbReference>
<evidence type="ECO:0000256" key="5">
    <source>
        <dbReference type="ARBA" id="ARBA00022692"/>
    </source>
</evidence>
<feature type="transmembrane region" description="Helical" evidence="9">
    <location>
        <begin position="106"/>
        <end position="128"/>
    </location>
</feature>
<comment type="similarity">
    <text evidence="2 8">Belongs to the nucleobase:cation symporter-2 (NCS2) (TC 2.A.40) family. Azg-like subfamily.</text>
</comment>
<feature type="transmembrane region" description="Helical" evidence="9">
    <location>
        <begin position="362"/>
        <end position="382"/>
    </location>
</feature>
<dbReference type="GO" id="GO:0005345">
    <property type="term" value="F:purine nucleobase transmembrane transporter activity"/>
    <property type="evidence" value="ECO:0007669"/>
    <property type="project" value="TreeGrafter"/>
</dbReference>
<dbReference type="Pfam" id="PF00860">
    <property type="entry name" value="Xan_ur_permease"/>
    <property type="match status" value="1"/>
</dbReference>
<evidence type="ECO:0000256" key="1">
    <source>
        <dbReference type="ARBA" id="ARBA00004651"/>
    </source>
</evidence>
<accession>A0A410PWD6</accession>
<dbReference type="KEGG" id="amij:EQM06_08555"/>
<evidence type="ECO:0000256" key="6">
    <source>
        <dbReference type="ARBA" id="ARBA00022989"/>
    </source>
</evidence>
<keyword evidence="4 8" id="KW-1003">Cell membrane</keyword>
<feature type="transmembrane region" description="Helical" evidence="9">
    <location>
        <begin position="63"/>
        <end position="86"/>
    </location>
</feature>
<feature type="transmembrane region" description="Helical" evidence="9">
    <location>
        <begin position="179"/>
        <end position="197"/>
    </location>
</feature>
<dbReference type="Proteomes" id="UP000287601">
    <property type="component" value="Chromosome"/>
</dbReference>
<dbReference type="AlphaFoldDB" id="A0A410PWD6"/>
<feature type="transmembrane region" description="Helical" evidence="9">
    <location>
        <begin position="332"/>
        <end position="355"/>
    </location>
</feature>
<feature type="transmembrane region" description="Helical" evidence="9">
    <location>
        <begin position="426"/>
        <end position="443"/>
    </location>
</feature>
<feature type="transmembrane region" description="Helical" evidence="9">
    <location>
        <begin position="298"/>
        <end position="320"/>
    </location>
</feature>
<keyword evidence="7 8" id="KW-0472">Membrane</keyword>
<dbReference type="PIRSF" id="PIRSF005353">
    <property type="entry name" value="PbuG"/>
    <property type="match status" value="1"/>
</dbReference>
<evidence type="ECO:0000256" key="7">
    <source>
        <dbReference type="ARBA" id="ARBA00023136"/>
    </source>
</evidence>
<dbReference type="InterPro" id="IPR026033">
    <property type="entry name" value="Azg-like_bact_archaea"/>
</dbReference>
<keyword evidence="3 8" id="KW-0813">Transport</keyword>
<feature type="transmembrane region" description="Helical" evidence="9">
    <location>
        <begin position="204"/>
        <end position="221"/>
    </location>
</feature>
<feature type="transmembrane region" description="Helical" evidence="9">
    <location>
        <begin position="140"/>
        <end position="159"/>
    </location>
</feature>
<evidence type="ECO:0000313" key="10">
    <source>
        <dbReference type="EMBL" id="QAT43263.1"/>
    </source>
</evidence>
<evidence type="ECO:0000256" key="4">
    <source>
        <dbReference type="ARBA" id="ARBA00022475"/>
    </source>
</evidence>
<name>A0A410PWD6_9FIRM</name>
<feature type="transmembrane region" description="Helical" evidence="9">
    <location>
        <begin position="388"/>
        <end position="414"/>
    </location>
</feature>
<sequence length="444" mass="46968">MPKEKLLNRPSHINRFFKLDEYGTTVKTEIISGITTFIASVYLLAVVPGMLSDAGMPHSSALAAVIIATAFSTILMGLYANFPVVVAPGLGLSAFFAYTICGPMGLSWQTALGAVFVSGIVFMILTVTRVRQLIIDSVPECLKISIGVGIGLFIAFIGFKNAGVIVSDPSNFVGLGNLKSPEVALFFIGLVLSSLLFSKQIKGGLLISILVTTVIGMFMGITKVPAGLGDIVGLVPPIPKETFGQLDIKGVFEYGIFAVIFTITIVDMFDNIGTLIGVSRKAKLIGADGKIKNLDKALICDSIATTVGAVLGTSTATTYIESATGVSEGGRTGLSAVTTGLLYLITLFFAPFFLMIPTQATAPVLVIVGILMLSDVAMINFADFTEALPSFLTILLMPLTFSIAQGIAFGFISYSVIKVLTGKGKEVHPVMYLLTVCFIIHFLV</sequence>
<evidence type="ECO:0000256" key="9">
    <source>
        <dbReference type="SAM" id="Phobius"/>
    </source>
</evidence>
<dbReference type="InterPro" id="IPR006043">
    <property type="entry name" value="NCS2"/>
</dbReference>
<evidence type="ECO:0000256" key="3">
    <source>
        <dbReference type="ARBA" id="ARBA00022448"/>
    </source>
</evidence>
<comment type="subcellular location">
    <subcellularLocation>
        <location evidence="1 8">Cell membrane</location>
        <topology evidence="1 8">Multi-pass membrane protein</topology>
    </subcellularLocation>
</comment>
<dbReference type="RefSeq" id="WP_128745916.1">
    <property type="nucleotide sequence ID" value="NZ_CP035281.1"/>
</dbReference>
<organism evidence="10 11">
    <name type="scientific">Aminipila luticellarii</name>
    <dbReference type="NCBI Taxonomy" id="2507160"/>
    <lineage>
        <taxon>Bacteria</taxon>
        <taxon>Bacillati</taxon>
        <taxon>Bacillota</taxon>
        <taxon>Clostridia</taxon>
        <taxon>Peptostreptococcales</taxon>
        <taxon>Anaerovoracaceae</taxon>
        <taxon>Aminipila</taxon>
    </lineage>
</organism>
<reference evidence="10 11" key="1">
    <citation type="submission" date="2019-01" db="EMBL/GenBank/DDBJ databases">
        <title>Draft genomes of a novel of Aminipila strains.</title>
        <authorList>
            <person name="Ma S."/>
        </authorList>
    </citation>
    <scope>NUCLEOTIDE SEQUENCE [LARGE SCALE GENOMIC DNA]</scope>
    <source>
        <strain evidence="11">JN-39</strain>
    </source>
</reference>
<dbReference type="EMBL" id="CP035281">
    <property type="protein sequence ID" value="QAT43263.1"/>
    <property type="molecule type" value="Genomic_DNA"/>
</dbReference>
<feature type="transmembrane region" description="Helical" evidence="9">
    <location>
        <begin position="30"/>
        <end position="51"/>
    </location>
</feature>
<evidence type="ECO:0000256" key="2">
    <source>
        <dbReference type="ARBA" id="ARBA00005697"/>
    </source>
</evidence>
<gene>
    <name evidence="10" type="ORF">EQM06_08555</name>
</gene>
<keyword evidence="6 8" id="KW-1133">Transmembrane helix</keyword>